<feature type="compositionally biased region" description="Basic and acidic residues" evidence="8">
    <location>
        <begin position="13"/>
        <end position="24"/>
    </location>
</feature>
<dbReference type="PRINTS" id="PR00463">
    <property type="entry name" value="EP450I"/>
</dbReference>
<evidence type="ECO:0000256" key="2">
    <source>
        <dbReference type="ARBA" id="ARBA00010617"/>
    </source>
</evidence>
<dbReference type="GO" id="GO:0016705">
    <property type="term" value="F:oxidoreductase activity, acting on paired donors, with incorporation or reduction of molecular oxygen"/>
    <property type="evidence" value="ECO:0007669"/>
    <property type="project" value="InterPro"/>
</dbReference>
<dbReference type="Pfam" id="PF00067">
    <property type="entry name" value="p450"/>
    <property type="match status" value="2"/>
</dbReference>
<name>A0A2C9USY7_MANES</name>
<organism evidence="9">
    <name type="scientific">Manihot esculenta</name>
    <name type="common">Cassava</name>
    <name type="synonym">Jatropha manihot</name>
    <dbReference type="NCBI Taxonomy" id="3983"/>
    <lineage>
        <taxon>Eukaryota</taxon>
        <taxon>Viridiplantae</taxon>
        <taxon>Streptophyta</taxon>
        <taxon>Embryophyta</taxon>
        <taxon>Tracheophyta</taxon>
        <taxon>Spermatophyta</taxon>
        <taxon>Magnoliopsida</taxon>
        <taxon>eudicotyledons</taxon>
        <taxon>Gunneridae</taxon>
        <taxon>Pentapetalae</taxon>
        <taxon>rosids</taxon>
        <taxon>fabids</taxon>
        <taxon>Malpighiales</taxon>
        <taxon>Euphorbiaceae</taxon>
        <taxon>Crotonoideae</taxon>
        <taxon>Manihoteae</taxon>
        <taxon>Manihot</taxon>
    </lineage>
</organism>
<evidence type="ECO:0000256" key="3">
    <source>
        <dbReference type="ARBA" id="ARBA00022617"/>
    </source>
</evidence>
<keyword evidence="5" id="KW-0560">Oxidoreductase</keyword>
<dbReference type="AlphaFoldDB" id="A0A2C9USY7"/>
<dbReference type="GO" id="GO:0020037">
    <property type="term" value="F:heme binding"/>
    <property type="evidence" value="ECO:0007669"/>
    <property type="project" value="InterPro"/>
</dbReference>
<dbReference type="InterPro" id="IPR036396">
    <property type="entry name" value="Cyt_P450_sf"/>
</dbReference>
<comment type="cofactor">
    <cofactor evidence="1">
        <name>heme</name>
        <dbReference type="ChEBI" id="CHEBI:30413"/>
    </cofactor>
</comment>
<proteinExistence type="inferred from homology"/>
<keyword evidence="7" id="KW-0503">Monooxygenase</keyword>
<dbReference type="GO" id="GO:0004497">
    <property type="term" value="F:monooxygenase activity"/>
    <property type="evidence" value="ECO:0007669"/>
    <property type="project" value="UniProtKB-KW"/>
</dbReference>
<feature type="region of interest" description="Disordered" evidence="8">
    <location>
        <begin position="1"/>
        <end position="24"/>
    </location>
</feature>
<evidence type="ECO:0000256" key="7">
    <source>
        <dbReference type="ARBA" id="ARBA00023033"/>
    </source>
</evidence>
<keyword evidence="6" id="KW-0408">Iron</keyword>
<dbReference type="InterPro" id="IPR001128">
    <property type="entry name" value="Cyt_P450"/>
</dbReference>
<comment type="similarity">
    <text evidence="2">Belongs to the cytochrome P450 family.</text>
</comment>
<gene>
    <name evidence="9" type="ORF">MANES_12G020600</name>
</gene>
<evidence type="ECO:0000256" key="8">
    <source>
        <dbReference type="SAM" id="MobiDB-lite"/>
    </source>
</evidence>
<dbReference type="PANTHER" id="PTHR47955:SF19">
    <property type="entry name" value="CYTOCHROME P450 71A9-LIKE ISOFORM X1"/>
    <property type="match status" value="1"/>
</dbReference>
<evidence type="ECO:0000256" key="4">
    <source>
        <dbReference type="ARBA" id="ARBA00022723"/>
    </source>
</evidence>
<dbReference type="GO" id="GO:0005506">
    <property type="term" value="F:iron ion binding"/>
    <property type="evidence" value="ECO:0007669"/>
    <property type="project" value="InterPro"/>
</dbReference>
<dbReference type="Gene3D" id="1.10.630.10">
    <property type="entry name" value="Cytochrome P450"/>
    <property type="match status" value="2"/>
</dbReference>
<keyword evidence="4" id="KW-0479">Metal-binding</keyword>
<keyword evidence="3" id="KW-0349">Heme</keyword>
<reference evidence="9" key="1">
    <citation type="submission" date="2016-02" db="EMBL/GenBank/DDBJ databases">
        <title>WGS assembly of Manihot esculenta.</title>
        <authorList>
            <person name="Bredeson J.V."/>
            <person name="Prochnik S.E."/>
            <person name="Lyons J.B."/>
            <person name="Schmutz J."/>
            <person name="Grimwood J."/>
            <person name="Vrebalov J."/>
            <person name="Bart R.S."/>
            <person name="Amuge T."/>
            <person name="Ferguson M.E."/>
            <person name="Green R."/>
            <person name="Putnam N."/>
            <person name="Stites J."/>
            <person name="Rounsley S."/>
            <person name="Rokhsar D.S."/>
        </authorList>
    </citation>
    <scope>NUCLEOTIDE SEQUENCE [LARGE SCALE GENOMIC DNA]</scope>
    <source>
        <tissue evidence="9">Leaf</tissue>
    </source>
</reference>
<evidence type="ECO:0000313" key="9">
    <source>
        <dbReference type="EMBL" id="OAY34444.1"/>
    </source>
</evidence>
<evidence type="ECO:0000256" key="1">
    <source>
        <dbReference type="ARBA" id="ARBA00001971"/>
    </source>
</evidence>
<dbReference type="EMBL" id="CM004398">
    <property type="protein sequence ID" value="OAY34444.1"/>
    <property type="molecule type" value="Genomic_DNA"/>
</dbReference>
<sequence>MDLPSGSGLGQKIEAKLGPKEIGPRCSKGEADLVEKFRGVRYQGSNGPNLRRKIKRQKKKQLSPGPLKLPILGNLHQLGELLHQSHWHLSKKYGPVMFLHLGRIPTVIIYSADRPPLAGCGRVSYNYKDVAFAPYGDHWRSMRKLIVLELFSRKRVQSFRSLREEEVGLLIDSVCMHDTSAITVNWAMAVQDEIRNQVGKKGRATEGDIDKLEYQKVVIKETFRLHPAAPLLLPRETMSYCKINHYNIHPKTVIQVNAWAIGRDPRYWKDPDQFFPEKFADSSVDFKGQFLSFCPLELVEEFPWYTHGNNNSRDCTCKFAVLF</sequence>
<dbReference type="PANTHER" id="PTHR47955">
    <property type="entry name" value="CYTOCHROME P450 FAMILY 71 PROTEIN"/>
    <property type="match status" value="1"/>
</dbReference>
<accession>A0A2C9USY7</accession>
<evidence type="ECO:0000256" key="5">
    <source>
        <dbReference type="ARBA" id="ARBA00023002"/>
    </source>
</evidence>
<evidence type="ECO:0000256" key="6">
    <source>
        <dbReference type="ARBA" id="ARBA00023004"/>
    </source>
</evidence>
<evidence type="ECO:0008006" key="10">
    <source>
        <dbReference type="Google" id="ProtNLM"/>
    </source>
</evidence>
<dbReference type="STRING" id="3983.A0A2C9USY7"/>
<protein>
    <recommendedName>
        <fullName evidence="10">Cytochrome P450</fullName>
    </recommendedName>
</protein>
<dbReference type="SUPFAM" id="SSF48264">
    <property type="entry name" value="Cytochrome P450"/>
    <property type="match status" value="1"/>
</dbReference>
<dbReference type="InterPro" id="IPR002401">
    <property type="entry name" value="Cyt_P450_E_grp-I"/>
</dbReference>